<keyword evidence="3" id="KW-1185">Reference proteome</keyword>
<evidence type="ECO:0000313" key="2">
    <source>
        <dbReference type="EMBL" id="CAH2714531.1"/>
    </source>
</evidence>
<evidence type="ECO:0008006" key="4">
    <source>
        <dbReference type="Google" id="ProtNLM"/>
    </source>
</evidence>
<proteinExistence type="predicted"/>
<organism evidence="2 3">
    <name type="scientific">Neobacillus rhizosphaerae</name>
    <dbReference type="NCBI Taxonomy" id="2880965"/>
    <lineage>
        <taxon>Bacteria</taxon>
        <taxon>Bacillati</taxon>
        <taxon>Bacillota</taxon>
        <taxon>Bacilli</taxon>
        <taxon>Bacillales</taxon>
        <taxon>Bacillaceae</taxon>
        <taxon>Neobacillus</taxon>
    </lineage>
</organism>
<feature type="transmembrane region" description="Helical" evidence="1">
    <location>
        <begin position="73"/>
        <end position="98"/>
    </location>
</feature>
<keyword evidence="1" id="KW-1133">Transmembrane helix</keyword>
<dbReference type="Proteomes" id="UP000838308">
    <property type="component" value="Unassembled WGS sequence"/>
</dbReference>
<gene>
    <name evidence="2" type="ORF">BACCIP111895_01703</name>
</gene>
<accession>A0ABN8KQ47</accession>
<evidence type="ECO:0000256" key="1">
    <source>
        <dbReference type="SAM" id="Phobius"/>
    </source>
</evidence>
<protein>
    <recommendedName>
        <fullName evidence="4">ABC transporter permease</fullName>
    </recommendedName>
</protein>
<dbReference type="EMBL" id="CALBWS010000008">
    <property type="protein sequence ID" value="CAH2714531.1"/>
    <property type="molecule type" value="Genomic_DNA"/>
</dbReference>
<keyword evidence="1" id="KW-0472">Membrane</keyword>
<reference evidence="2" key="1">
    <citation type="submission" date="2022-04" db="EMBL/GenBank/DDBJ databases">
        <authorList>
            <person name="Criscuolo A."/>
        </authorList>
    </citation>
    <scope>NUCLEOTIDE SEQUENCE</scope>
    <source>
        <strain evidence="2">CIP111895</strain>
    </source>
</reference>
<name>A0ABN8KQ47_9BACI</name>
<sequence length="118" mass="13467">MITISIEVIKLGIFAKVSNLCWEGLTLKHISHKEIVIPYLLFVVTALLFELFLVVLFSISCFVFYFYGYSPDFVYYVSGAILLFILVITASIIITIIVRHKMIFMKNASESSFRVLGD</sequence>
<feature type="transmembrane region" description="Helical" evidence="1">
    <location>
        <begin position="39"/>
        <end position="67"/>
    </location>
</feature>
<evidence type="ECO:0000313" key="3">
    <source>
        <dbReference type="Proteomes" id="UP000838308"/>
    </source>
</evidence>
<keyword evidence="1" id="KW-0812">Transmembrane</keyword>
<comment type="caution">
    <text evidence="2">The sequence shown here is derived from an EMBL/GenBank/DDBJ whole genome shotgun (WGS) entry which is preliminary data.</text>
</comment>